<evidence type="ECO:0000259" key="2">
    <source>
        <dbReference type="Pfam" id="PF00725"/>
    </source>
</evidence>
<dbReference type="SUPFAM" id="SSF63825">
    <property type="entry name" value="YWTD domain"/>
    <property type="match status" value="1"/>
</dbReference>
<evidence type="ECO:0008006" key="6">
    <source>
        <dbReference type="Google" id="ProtNLM"/>
    </source>
</evidence>
<dbReference type="Gene3D" id="3.40.50.720">
    <property type="entry name" value="NAD(P)-binding Rossmann-like Domain"/>
    <property type="match status" value="1"/>
</dbReference>
<protein>
    <recommendedName>
        <fullName evidence="6">3-hydroxyacyl-CoA dehydrogenase, NAD binding domain</fullName>
    </recommendedName>
</protein>
<feature type="domain" description="3-hydroxyacyl-CoA dehydrogenase NAD binding" evidence="3">
    <location>
        <begin position="13"/>
        <end position="187"/>
    </location>
</feature>
<dbReference type="Pfam" id="PF02737">
    <property type="entry name" value="3HCDH_N"/>
    <property type="match status" value="1"/>
</dbReference>
<dbReference type="SUPFAM" id="SSF75011">
    <property type="entry name" value="3-carboxy-cis,cis-mucoante lactonizing enzyme"/>
    <property type="match status" value="1"/>
</dbReference>
<dbReference type="RefSeq" id="XP_015407081.1">
    <property type="nucleotide sequence ID" value="XM_015551844.1"/>
</dbReference>
<sequence length="614" mass="67735">MTWQPPTIGDRYIAVLGAGVLGRRIACTWVAAGYNVTIRDPSPDQRNAAVHFIDNNVATFAKTLGDEAVPGKYSAFADLDSAVKDAWFVIEAIPEKLDLKIATFGDLAKKAPRDCIFGSNSSSYKSRLMLDEMDDEAKRRTLNVHYTMPPGNRVVELMTSTHTYDGIFPFLVDKHREVGLVPAVARKESTGFIINRLWAAVKRETLTILAEEVSDPEQIDNLWMEMFGATAGPCSMMDSVGLDTVAFIEDNYIQERHLDGANTVDWLRKNYVNQGRLGAKSGNGGLYPAGFTTKSATENASHHDNLAAPTLYVLDIGLGENITDNFLTSGSIYTASANGQNVKKIVDGLSAPDGVDISVSRGRIFWTNMGIPSENDGSVQSCNLDGSDIRTVVPPGTVHTPKQLCIDHTHEKLYFSDREGMRVHRVDFNGGQHEILIHTGDYHDPSHKYDQSRWCVGIAIDSKRGKFYWTQKGSSKSGQGKILRANITLPADSKPSTRTDIETLFENLPEPIDLEVDSENEFLYWTDRGEYPLGNSVNRGYVGSKPRDPSAAKFTILTRHLHEAIGLRLDKVNKHIYFTDLGGSLYRTDLEGGNKTVIYSGRAALTGLALTHIN</sequence>
<dbReference type="Gene3D" id="2.120.10.30">
    <property type="entry name" value="TolB, C-terminal domain"/>
    <property type="match status" value="2"/>
</dbReference>
<dbReference type="InterPro" id="IPR011042">
    <property type="entry name" value="6-blade_b-propeller_TolB-like"/>
</dbReference>
<dbReference type="EMBL" id="JNOM01000126">
    <property type="protein sequence ID" value="KNG86158.1"/>
    <property type="molecule type" value="Genomic_DNA"/>
</dbReference>
<name>A0A0L1J3Z2_ASPN3</name>
<dbReference type="InterPro" id="IPR006176">
    <property type="entry name" value="3-OHacyl-CoA_DH_NAD-bd"/>
</dbReference>
<dbReference type="InterPro" id="IPR036291">
    <property type="entry name" value="NAD(P)-bd_dom_sf"/>
</dbReference>
<accession>A0A0L1J3Z2</accession>
<dbReference type="PANTHER" id="PTHR48075:SF3">
    <property type="entry name" value="3-HYDROXYACYL-COA DEHYDROGENASE"/>
    <property type="match status" value="1"/>
</dbReference>
<dbReference type="InterPro" id="IPR000033">
    <property type="entry name" value="LDLR_classB_rpt"/>
</dbReference>
<dbReference type="OrthoDB" id="5958943at2759"/>
<dbReference type="GO" id="GO:0070403">
    <property type="term" value="F:NAD+ binding"/>
    <property type="evidence" value="ECO:0007669"/>
    <property type="project" value="InterPro"/>
</dbReference>
<evidence type="ECO:0000259" key="3">
    <source>
        <dbReference type="Pfam" id="PF02737"/>
    </source>
</evidence>
<dbReference type="AlphaFoldDB" id="A0A0L1J3Z2"/>
<dbReference type="Pfam" id="PF00725">
    <property type="entry name" value="3HCDH"/>
    <property type="match status" value="1"/>
</dbReference>
<gene>
    <name evidence="4" type="ORF">ANOM_006588</name>
</gene>
<comment type="caution">
    <text evidence="4">The sequence shown here is derived from an EMBL/GenBank/DDBJ whole genome shotgun (WGS) entry which is preliminary data.</text>
</comment>
<keyword evidence="1" id="KW-0560">Oxidoreductase</keyword>
<dbReference type="GeneID" id="26808392"/>
<dbReference type="PANTHER" id="PTHR48075">
    <property type="entry name" value="3-HYDROXYACYL-COA DEHYDROGENASE FAMILY PROTEIN"/>
    <property type="match status" value="1"/>
</dbReference>
<dbReference type="InterPro" id="IPR013328">
    <property type="entry name" value="6PGD_dom2"/>
</dbReference>
<dbReference type="InterPro" id="IPR006108">
    <property type="entry name" value="3HC_DH_C"/>
</dbReference>
<organism evidence="4 5">
    <name type="scientific">Aspergillus nomiae NRRL (strain ATCC 15546 / NRRL 13137 / CBS 260.88 / M93)</name>
    <dbReference type="NCBI Taxonomy" id="1509407"/>
    <lineage>
        <taxon>Eukaryota</taxon>
        <taxon>Fungi</taxon>
        <taxon>Dikarya</taxon>
        <taxon>Ascomycota</taxon>
        <taxon>Pezizomycotina</taxon>
        <taxon>Eurotiomycetes</taxon>
        <taxon>Eurotiomycetidae</taxon>
        <taxon>Eurotiales</taxon>
        <taxon>Aspergillaceae</taxon>
        <taxon>Aspergillus</taxon>
        <taxon>Aspergillus subgen. Circumdati</taxon>
    </lineage>
</organism>
<reference evidence="4 5" key="1">
    <citation type="submission" date="2014-06" db="EMBL/GenBank/DDBJ databases">
        <title>The Genome of the Aflatoxigenic Filamentous Fungus Aspergillus nomius.</title>
        <authorList>
            <person name="Moore M.G."/>
            <person name="Shannon B.M."/>
            <person name="Brian M.M."/>
        </authorList>
    </citation>
    <scope>NUCLEOTIDE SEQUENCE [LARGE SCALE GENOMIC DNA]</scope>
    <source>
        <strain evidence="4 5">NRRL 13137</strain>
    </source>
</reference>
<dbReference type="InterPro" id="IPR008927">
    <property type="entry name" value="6-PGluconate_DH-like_C_sf"/>
</dbReference>
<dbReference type="SUPFAM" id="SSF48179">
    <property type="entry name" value="6-phosphogluconate dehydrogenase C-terminal domain-like"/>
    <property type="match status" value="1"/>
</dbReference>
<dbReference type="Proteomes" id="UP000037505">
    <property type="component" value="Unassembled WGS sequence"/>
</dbReference>
<feature type="domain" description="3-hydroxyacyl-CoA dehydrogenase C-terminal" evidence="2">
    <location>
        <begin position="191"/>
        <end position="285"/>
    </location>
</feature>
<dbReference type="GO" id="GO:0006631">
    <property type="term" value="P:fatty acid metabolic process"/>
    <property type="evidence" value="ECO:0007669"/>
    <property type="project" value="InterPro"/>
</dbReference>
<dbReference type="STRING" id="1509407.A0A0L1J3Z2"/>
<dbReference type="SUPFAM" id="SSF51735">
    <property type="entry name" value="NAD(P)-binding Rossmann-fold domains"/>
    <property type="match status" value="1"/>
</dbReference>
<evidence type="ECO:0000313" key="4">
    <source>
        <dbReference type="EMBL" id="KNG86158.1"/>
    </source>
</evidence>
<dbReference type="Gene3D" id="1.10.1040.10">
    <property type="entry name" value="N-(1-d-carboxylethyl)-l-norvaline Dehydrogenase, domain 2"/>
    <property type="match status" value="1"/>
</dbReference>
<dbReference type="GO" id="GO:0016616">
    <property type="term" value="F:oxidoreductase activity, acting on the CH-OH group of donors, NAD or NADP as acceptor"/>
    <property type="evidence" value="ECO:0007669"/>
    <property type="project" value="InterPro"/>
</dbReference>
<keyword evidence="5" id="KW-1185">Reference proteome</keyword>
<dbReference type="SMART" id="SM00135">
    <property type="entry name" value="LY"/>
    <property type="match status" value="5"/>
</dbReference>
<evidence type="ECO:0000256" key="1">
    <source>
        <dbReference type="ARBA" id="ARBA00023002"/>
    </source>
</evidence>
<proteinExistence type="predicted"/>
<evidence type="ECO:0000313" key="5">
    <source>
        <dbReference type="Proteomes" id="UP000037505"/>
    </source>
</evidence>